<dbReference type="Proteomes" id="UP001157502">
    <property type="component" value="Chromosome 5"/>
</dbReference>
<name>A0ACC2H8N1_DALPE</name>
<organism evidence="1 2">
    <name type="scientific">Dallia pectoralis</name>
    <name type="common">Alaska blackfish</name>
    <dbReference type="NCBI Taxonomy" id="75939"/>
    <lineage>
        <taxon>Eukaryota</taxon>
        <taxon>Metazoa</taxon>
        <taxon>Chordata</taxon>
        <taxon>Craniata</taxon>
        <taxon>Vertebrata</taxon>
        <taxon>Euteleostomi</taxon>
        <taxon>Actinopterygii</taxon>
        <taxon>Neopterygii</taxon>
        <taxon>Teleostei</taxon>
        <taxon>Protacanthopterygii</taxon>
        <taxon>Esociformes</taxon>
        <taxon>Umbridae</taxon>
        <taxon>Dallia</taxon>
    </lineage>
</organism>
<dbReference type="EMBL" id="CM055732">
    <property type="protein sequence ID" value="KAJ8012055.1"/>
    <property type="molecule type" value="Genomic_DNA"/>
</dbReference>
<evidence type="ECO:0000313" key="1">
    <source>
        <dbReference type="EMBL" id="KAJ8012055.1"/>
    </source>
</evidence>
<evidence type="ECO:0000313" key="2">
    <source>
        <dbReference type="Proteomes" id="UP001157502"/>
    </source>
</evidence>
<protein>
    <submittedName>
        <fullName evidence="1">Uncharacterized protein</fullName>
    </submittedName>
</protein>
<reference evidence="1" key="1">
    <citation type="submission" date="2021-05" db="EMBL/GenBank/DDBJ databases">
        <authorList>
            <person name="Pan Q."/>
            <person name="Jouanno E."/>
            <person name="Zahm M."/>
            <person name="Klopp C."/>
            <person name="Cabau C."/>
            <person name="Louis A."/>
            <person name="Berthelot C."/>
            <person name="Parey E."/>
            <person name="Roest Crollius H."/>
            <person name="Montfort J."/>
            <person name="Robinson-Rechavi M."/>
            <person name="Bouchez O."/>
            <person name="Lampietro C."/>
            <person name="Lopez Roques C."/>
            <person name="Donnadieu C."/>
            <person name="Postlethwait J."/>
            <person name="Bobe J."/>
            <person name="Dillon D."/>
            <person name="Chandos A."/>
            <person name="von Hippel F."/>
            <person name="Guiguen Y."/>
        </authorList>
    </citation>
    <scope>NUCLEOTIDE SEQUENCE</scope>
    <source>
        <strain evidence="1">YG-Jan2019</strain>
    </source>
</reference>
<accession>A0ACC2H8N1</accession>
<sequence length="127" mass="14177">MSYGMNRSANAFKVFAVPVKAVTCETTVAQFCPYKKLTRHCPRLYCPRNCLRETRARVIGSEYYSDKSSICRAAVHAGVIQNHSGGYLDVQPVDKRRQYSGSYQNGISSESLQNPSDGKAFRVFAVI</sequence>
<gene>
    <name evidence="1" type="ORF">DPEC_G00064710</name>
</gene>
<keyword evidence="2" id="KW-1185">Reference proteome</keyword>
<comment type="caution">
    <text evidence="1">The sequence shown here is derived from an EMBL/GenBank/DDBJ whole genome shotgun (WGS) entry which is preliminary data.</text>
</comment>
<proteinExistence type="predicted"/>